<dbReference type="PANTHER" id="PTHR45919">
    <property type="entry name" value="GDP-MAN:MAN(3)GLCNAC(2)-PP-DOL ALPHA-1,2-MANNOSYLTRANSFERASE"/>
    <property type="match status" value="1"/>
</dbReference>
<feature type="transmembrane region" description="Helical" evidence="12">
    <location>
        <begin position="6"/>
        <end position="22"/>
    </location>
</feature>
<evidence type="ECO:0000256" key="1">
    <source>
        <dbReference type="ARBA" id="ARBA00004389"/>
    </source>
</evidence>
<keyword evidence="8 12" id="KW-0256">Endoplasmic reticulum</keyword>
<feature type="transmembrane region" description="Helical" evidence="12">
    <location>
        <begin position="112"/>
        <end position="128"/>
    </location>
</feature>
<dbReference type="UniPathway" id="UPA00378"/>
<dbReference type="InterPro" id="IPR001296">
    <property type="entry name" value="Glyco_trans_1"/>
</dbReference>
<dbReference type="GO" id="GO:0006487">
    <property type="term" value="P:protein N-linked glycosylation"/>
    <property type="evidence" value="ECO:0007669"/>
    <property type="project" value="TreeGrafter"/>
</dbReference>
<evidence type="ECO:0000256" key="12">
    <source>
        <dbReference type="RuleBase" id="RU367051"/>
    </source>
</evidence>
<feature type="domain" description="ALG11 mannosyltransferase N-terminal" evidence="14">
    <location>
        <begin position="32"/>
        <end position="236"/>
    </location>
</feature>
<dbReference type="CDD" id="cd03806">
    <property type="entry name" value="GT4_ALG11-like"/>
    <property type="match status" value="1"/>
</dbReference>
<comment type="similarity">
    <text evidence="12">Belongs to the glycosyltransferase group 1 family. Glycosyltransferase 4 subfamily.</text>
</comment>
<dbReference type="EC" id="2.4.1.131" evidence="3 12"/>
<evidence type="ECO:0000256" key="11">
    <source>
        <dbReference type="ARBA" id="ARBA00045065"/>
    </source>
</evidence>
<comment type="caution">
    <text evidence="15">The sequence shown here is derived from an EMBL/GenBank/DDBJ whole genome shotgun (WGS) entry which is preliminary data.</text>
</comment>
<keyword evidence="6 12" id="KW-0808">Transferase</keyword>
<keyword evidence="5 12" id="KW-0328">Glycosyltransferase</keyword>
<evidence type="ECO:0000256" key="3">
    <source>
        <dbReference type="ARBA" id="ARBA00012645"/>
    </source>
</evidence>
<evidence type="ECO:0000256" key="8">
    <source>
        <dbReference type="ARBA" id="ARBA00022824"/>
    </source>
</evidence>
<reference evidence="15 16" key="1">
    <citation type="submission" date="2016-11" db="EMBL/GenBank/DDBJ databases">
        <title>The macronuclear genome of Stentor coeruleus: a giant cell with tiny introns.</title>
        <authorList>
            <person name="Slabodnick M."/>
            <person name="Ruby J.G."/>
            <person name="Reiff S.B."/>
            <person name="Swart E.C."/>
            <person name="Gosai S."/>
            <person name="Prabakaran S."/>
            <person name="Witkowska E."/>
            <person name="Larue G.E."/>
            <person name="Fisher S."/>
            <person name="Freeman R.M."/>
            <person name="Gunawardena J."/>
            <person name="Chu W."/>
            <person name="Stover N.A."/>
            <person name="Gregory B.D."/>
            <person name="Nowacki M."/>
            <person name="Derisi J."/>
            <person name="Roy S.W."/>
            <person name="Marshall W.F."/>
            <person name="Sood P."/>
        </authorList>
    </citation>
    <scope>NUCLEOTIDE SEQUENCE [LARGE SCALE GENOMIC DNA]</scope>
    <source>
        <strain evidence="15">WM001</strain>
    </source>
</reference>
<dbReference type="GO" id="GO:0005789">
    <property type="term" value="C:endoplasmic reticulum membrane"/>
    <property type="evidence" value="ECO:0007669"/>
    <property type="project" value="UniProtKB-SubCell"/>
</dbReference>
<evidence type="ECO:0000259" key="14">
    <source>
        <dbReference type="Pfam" id="PF15924"/>
    </source>
</evidence>
<keyword evidence="10 12" id="KW-0472">Membrane</keyword>
<comment type="subcellular location">
    <subcellularLocation>
        <location evidence="1">Endoplasmic reticulum membrane</location>
        <topology evidence="1">Single-pass membrane protein</topology>
    </subcellularLocation>
</comment>
<accession>A0A1R2C3I4</accession>
<keyword evidence="9 12" id="KW-1133">Transmembrane helix</keyword>
<gene>
    <name evidence="15" type="ORF">SteCoe_15598</name>
</gene>
<protein>
    <recommendedName>
        <fullName evidence="4 12">GDP-Man:Man(3)GlcNAc(2)-PP-Dol alpha-1,2-mannosyltransferase</fullName>
        <ecNumber evidence="3 12">2.4.1.131</ecNumber>
    </recommendedName>
</protein>
<evidence type="ECO:0000256" key="2">
    <source>
        <dbReference type="ARBA" id="ARBA00004922"/>
    </source>
</evidence>
<keyword evidence="16" id="KW-1185">Reference proteome</keyword>
<dbReference type="SUPFAM" id="SSF53756">
    <property type="entry name" value="UDP-Glycosyltransferase/glycogen phosphorylase"/>
    <property type="match status" value="1"/>
</dbReference>
<dbReference type="AlphaFoldDB" id="A0A1R2C3I4"/>
<evidence type="ECO:0000256" key="7">
    <source>
        <dbReference type="ARBA" id="ARBA00022692"/>
    </source>
</evidence>
<keyword evidence="7 12" id="KW-0812">Transmembrane</keyword>
<evidence type="ECO:0000313" key="16">
    <source>
        <dbReference type="Proteomes" id="UP000187209"/>
    </source>
</evidence>
<feature type="transmembrane region" description="Helical" evidence="12">
    <location>
        <begin position="148"/>
        <end position="169"/>
    </location>
</feature>
<proteinExistence type="inferred from homology"/>
<evidence type="ECO:0000313" key="15">
    <source>
        <dbReference type="EMBL" id="OMJ83495.1"/>
    </source>
</evidence>
<evidence type="ECO:0000256" key="4">
    <source>
        <dbReference type="ARBA" id="ARBA00022018"/>
    </source>
</evidence>
<organism evidence="15 16">
    <name type="scientific">Stentor coeruleus</name>
    <dbReference type="NCBI Taxonomy" id="5963"/>
    <lineage>
        <taxon>Eukaryota</taxon>
        <taxon>Sar</taxon>
        <taxon>Alveolata</taxon>
        <taxon>Ciliophora</taxon>
        <taxon>Postciliodesmatophora</taxon>
        <taxon>Heterotrichea</taxon>
        <taxon>Heterotrichida</taxon>
        <taxon>Stentoridae</taxon>
        <taxon>Stentor</taxon>
    </lineage>
</organism>
<evidence type="ECO:0000256" key="9">
    <source>
        <dbReference type="ARBA" id="ARBA00022989"/>
    </source>
</evidence>
<dbReference type="Pfam" id="PF00534">
    <property type="entry name" value="Glycos_transf_1"/>
    <property type="match status" value="1"/>
</dbReference>
<name>A0A1R2C3I4_9CILI</name>
<dbReference type="Gene3D" id="3.40.50.2000">
    <property type="entry name" value="Glycogen Phosphorylase B"/>
    <property type="match status" value="1"/>
</dbReference>
<sequence>MLCNLLLYLFLTIFIYFFYFIIRTRISRSPKSIGFLHPYCNSGGGGERVLWTSIKALLSETSSYRIFIYSKDTEDLAQILEKVYKVFGIQISSTNLQLIHLTKVKYIEAKKYPIGTLFFQFLGSIILMHEILSKRPPSLLIDTHGQPFGYFLAKFSGIQVIAYVHYPLISTDMIEKVREMRPSYNNSERISNNARISKVKLFYYKALMKWYQSVGLFCDLALCNSSWTIGHIKSTWRAKSKVLYPPCDVNGFLKLPLELSKKKNVAISIGQFRPEKDHSLQILAFSELVKKYPNLQGELYLVGSCRDNEDLKRVEMLKALAEEKGLKDLVRFYVNIDYLALMDLVKCAKVGLHSMWNEHFGICVVELMASGLVTIAHNSAGPKQDIINHEINGFLAWSIEEYAFYIHKAFTQFEELWDLRKNAREKSTTFSEEVFCAGFISEMRAFL</sequence>
<dbReference type="Proteomes" id="UP000187209">
    <property type="component" value="Unassembled WGS sequence"/>
</dbReference>
<evidence type="ECO:0000256" key="6">
    <source>
        <dbReference type="ARBA" id="ARBA00022679"/>
    </source>
</evidence>
<evidence type="ECO:0000256" key="5">
    <source>
        <dbReference type="ARBA" id="ARBA00022676"/>
    </source>
</evidence>
<comment type="catalytic activity">
    <reaction evidence="11 12">
        <text>an alpha-D-Man-(1-&gt;3)-[alpha-D-Man-(1-&gt;6)]-beta-D-Man-(1-&gt;4)-beta-D-GlcNAc-(1-&gt;4)-alpha-D-GlcNAc-diphospho-di-trans,poly-cis-dolichol + 2 GDP-alpha-D-mannose = an alpha-D-Man-(1-&gt;2)-alpha-D-Man-(1-&gt;2)-alpha-D-Man-(1-&gt;3)-[alpha-D-Man-(1-&gt;6)]-beta-D-Man-(1-&gt;4)-beta-D-GlcNAc-(1-&gt;4)-alpha-D-GlcNAc-diphospho-di-trans,poly-cis-dolichol + 2 GDP + 2 H(+)</text>
        <dbReference type="Rhea" id="RHEA:29523"/>
        <dbReference type="Rhea" id="RHEA-COMP:19515"/>
        <dbReference type="Rhea" id="RHEA-COMP:19516"/>
        <dbReference type="ChEBI" id="CHEBI:15378"/>
        <dbReference type="ChEBI" id="CHEBI:57527"/>
        <dbReference type="ChEBI" id="CHEBI:58189"/>
        <dbReference type="ChEBI" id="CHEBI:132511"/>
        <dbReference type="ChEBI" id="CHEBI:132515"/>
        <dbReference type="EC" id="2.4.1.131"/>
    </reaction>
    <physiologicalReaction direction="left-to-right" evidence="11 12">
        <dbReference type="Rhea" id="RHEA:29524"/>
    </physiologicalReaction>
</comment>
<dbReference type="InterPro" id="IPR038013">
    <property type="entry name" value="ALG11"/>
</dbReference>
<dbReference type="PANTHER" id="PTHR45919:SF1">
    <property type="entry name" value="GDP-MAN:MAN(3)GLCNAC(2)-PP-DOL ALPHA-1,2-MANNOSYLTRANSFERASE"/>
    <property type="match status" value="1"/>
</dbReference>
<evidence type="ECO:0000256" key="10">
    <source>
        <dbReference type="ARBA" id="ARBA00023136"/>
    </source>
</evidence>
<dbReference type="OrthoDB" id="2276068at2759"/>
<dbReference type="EMBL" id="MPUH01000302">
    <property type="protein sequence ID" value="OMJ83495.1"/>
    <property type="molecule type" value="Genomic_DNA"/>
</dbReference>
<dbReference type="InterPro" id="IPR031814">
    <property type="entry name" value="ALG11_N"/>
</dbReference>
<feature type="domain" description="Glycosyl transferase family 1" evidence="13">
    <location>
        <begin position="258"/>
        <end position="425"/>
    </location>
</feature>
<comment type="pathway">
    <text evidence="2 12">Protein modification; protein glycosylation.</text>
</comment>
<dbReference type="Pfam" id="PF15924">
    <property type="entry name" value="ALG11_N"/>
    <property type="match status" value="1"/>
</dbReference>
<dbReference type="GO" id="GO:0004377">
    <property type="term" value="F:GDP-Man:Man(3)GlcNAc(2)-PP-Dol alpha-1,2-mannosyltransferase activity"/>
    <property type="evidence" value="ECO:0007669"/>
    <property type="project" value="UniProtKB-UniRule"/>
</dbReference>
<comment type="function">
    <text evidence="12">GDP-Man:Man(3)GlcNAc(2)-PP-Dol alpha-1,2-mannosyltransferase that operates in the biosynthetic pathway of dolichol-linked oligosaccharides, the glycan precursors employed in protein asparagine (N)-glycosylation. The assembly of dolichol-linked oligosaccharides begins on the cytosolic side of the endoplasmic reticulum membrane and finishes in its lumen. The sequential addition of sugars to dolichol pyrophosphate produces dolichol-linked oligosaccharides containing fourteen sugars, including two GlcNAcs, nine mannoses and three glucoses. Once assembled, the oligosaccharide is transferred from the lipid to nascent proteins by oligosaccharyltransferases. Catalyzes, on the cytoplasmic face of the endoplasmic reticulum, the addition of the fourth and fifth mannose residues to the dolichol-linked oligosaccharide chain, to produce Man(5)GlcNAc(2)-PP-dolichol core oligosaccharide.</text>
</comment>
<evidence type="ECO:0000259" key="13">
    <source>
        <dbReference type="Pfam" id="PF00534"/>
    </source>
</evidence>